<organism evidence="2 3">
    <name type="scientific">Nonomuraea mangrovi</name>
    <dbReference type="NCBI Taxonomy" id="2316207"/>
    <lineage>
        <taxon>Bacteria</taxon>
        <taxon>Bacillati</taxon>
        <taxon>Actinomycetota</taxon>
        <taxon>Actinomycetes</taxon>
        <taxon>Streptosporangiales</taxon>
        <taxon>Streptosporangiaceae</taxon>
        <taxon>Nonomuraea</taxon>
    </lineage>
</organism>
<reference evidence="3" key="1">
    <citation type="journal article" date="2019" name="Int. J. Syst. Evol. Microbiol.">
        <title>The Global Catalogue of Microorganisms (GCM) 10K type strain sequencing project: providing services to taxonomists for standard genome sequencing and annotation.</title>
        <authorList>
            <consortium name="The Broad Institute Genomics Platform"/>
            <consortium name="The Broad Institute Genome Sequencing Center for Infectious Disease"/>
            <person name="Wu L."/>
            <person name="Ma J."/>
        </authorList>
    </citation>
    <scope>NUCLEOTIDE SEQUENCE [LARGE SCALE GENOMIC DNA]</scope>
    <source>
        <strain evidence="3">ICMP 6774ER</strain>
    </source>
</reference>
<dbReference type="InterPro" id="IPR051324">
    <property type="entry name" value="Stress/Tellurium_Resist"/>
</dbReference>
<protein>
    <submittedName>
        <fullName evidence="2">MXAN_6230/SCO0854 family RING domain-containing protein</fullName>
    </submittedName>
</protein>
<keyword evidence="3" id="KW-1185">Reference proteome</keyword>
<evidence type="ECO:0000313" key="3">
    <source>
        <dbReference type="Proteomes" id="UP001597368"/>
    </source>
</evidence>
<dbReference type="SUPFAM" id="SSF57850">
    <property type="entry name" value="RING/U-box"/>
    <property type="match status" value="1"/>
</dbReference>
<dbReference type="PANTHER" id="PTHR32097">
    <property type="entry name" value="CAMP-BINDING PROTEIN 1-RELATED"/>
    <property type="match status" value="1"/>
</dbReference>
<dbReference type="EMBL" id="JBHUFV010000020">
    <property type="protein sequence ID" value="MFD1932461.1"/>
    <property type="molecule type" value="Genomic_DNA"/>
</dbReference>
<dbReference type="InterPro" id="IPR013083">
    <property type="entry name" value="Znf_RING/FYVE/PHD"/>
</dbReference>
<dbReference type="Pfam" id="PF14447">
    <property type="entry name" value="Prok-RING_4"/>
    <property type="match status" value="1"/>
</dbReference>
<dbReference type="Proteomes" id="UP001597368">
    <property type="component" value="Unassembled WGS sequence"/>
</dbReference>
<accession>A0ABW4SSJ0</accession>
<comment type="caution">
    <text evidence="2">The sequence shown here is derived from an EMBL/GenBank/DDBJ whole genome shotgun (WGS) entry which is preliminary data.</text>
</comment>
<sequence length="866" mass="92820">MIGPADVLLRRRNLVAPELMTADSRWTTPKQKASAADGVAALEGELLQYGFLLSAELRHALAALPVPELARAGRSLLHAAAARLGADVHHVPLFRKFPESVPRDTGDFFVRRVFTLLLQEPRRPCVLCGKVGTVHPVAPCAHLVCRSCWDGSDFSACPICHRRIDPADPFLIPTAGRQRGARVTTYDTTLLRLCPDATAAARELAVSMLSRQTPMPVEDRDDLMALLDAYWPLSAGWLPEVVPVKETRAIALAAALTAPGLTPPRRVGPGARGVRAPLRVARPDLGAAEELLARHLGTATDVLRLMYVLMGADPGLRIRPERRVSLPRPLRRRLLGALDGFALPYLIEDLHRHGEQWKHMAEVLHPHEQHARHPDAALAFAALRGTRLDPASAFGAALLERAAAHPELLVVRDGRLRVTTFASHVEKALAAKDGERALTLLARRPGELGRRLSQLLRLSPELVTGSLEPALGSIAPGVLMSALGQLRTPPGGTRLFLPRGGSARFHTRDDERAPLPEDAAAIAAELIRGELLRRAAALPTLSCALLDEGLADLVAPTSERAATTALVRLTRGSVQPIPGEQVVRLFLHWAEPAGTRVDLDLSAAVFDTRWRFVGLCDYTSLRLGDDAAVHSGDLTSAPEPLGSSEFVDLDVSKLARLGGRYVVPVVFSYNDVPFEELVRGFAGFMRAPDGLFDPLAVQQRFDLAGEAKILVPLVADLWAGTMRWADLNLSASGRFHSVAGSSAELARLGEAMESAFGVGARVTLWEVACWHAAARAGSVLVRGGGRVLRFLRREDEPVAAFAGRLAVSAGGVEDTGAFAEVEWAALVTGDVELGAGAQAYALFPGGLGEARRIDAADLVSGLGAGT</sequence>
<dbReference type="Gene3D" id="3.30.40.10">
    <property type="entry name" value="Zinc/RING finger domain, C3HC4 (zinc finger)"/>
    <property type="match status" value="1"/>
</dbReference>
<evidence type="ECO:0000313" key="2">
    <source>
        <dbReference type="EMBL" id="MFD1932461.1"/>
    </source>
</evidence>
<evidence type="ECO:0000259" key="1">
    <source>
        <dbReference type="PROSITE" id="PS50089"/>
    </source>
</evidence>
<name>A0ABW4SSJ0_9ACTN</name>
<gene>
    <name evidence="2" type="ORF">ACFSKW_13345</name>
</gene>
<dbReference type="InterPro" id="IPR003325">
    <property type="entry name" value="TerD"/>
</dbReference>
<proteinExistence type="predicted"/>
<dbReference type="CDD" id="cd06974">
    <property type="entry name" value="TerD_like"/>
    <property type="match status" value="1"/>
</dbReference>
<dbReference type="PANTHER" id="PTHR32097:SF18">
    <property type="entry name" value="RING-TYPE DOMAIN-CONTAINING PROTEIN"/>
    <property type="match status" value="1"/>
</dbReference>
<dbReference type="InterPro" id="IPR001841">
    <property type="entry name" value="Znf_RING"/>
</dbReference>
<dbReference type="CDD" id="cd16528">
    <property type="entry name" value="RING-HC_prokRING"/>
    <property type="match status" value="1"/>
</dbReference>
<dbReference type="RefSeq" id="WP_379572518.1">
    <property type="nucleotide sequence ID" value="NZ_JBHUFV010000020.1"/>
</dbReference>
<dbReference type="PROSITE" id="PS50089">
    <property type="entry name" value="ZF_RING_2"/>
    <property type="match status" value="1"/>
</dbReference>
<dbReference type="NCBIfam" id="NF041916">
    <property type="entry name" value="RING_SCO0854"/>
    <property type="match status" value="1"/>
</dbReference>
<feature type="domain" description="RING-type" evidence="1">
    <location>
        <begin position="125"/>
        <end position="161"/>
    </location>
</feature>